<dbReference type="Pfam" id="PF00893">
    <property type="entry name" value="Multi_Drug_Res"/>
    <property type="match status" value="1"/>
</dbReference>
<evidence type="ECO:0000256" key="1">
    <source>
        <dbReference type="ARBA" id="ARBA00004651"/>
    </source>
</evidence>
<feature type="transmembrane region" description="Helical" evidence="7">
    <location>
        <begin position="84"/>
        <end position="102"/>
    </location>
</feature>
<dbReference type="PANTHER" id="PTHR30561">
    <property type="entry name" value="SMR FAMILY PROTON-DEPENDENT DRUG EFFLUX TRANSPORTER SUGE"/>
    <property type="match status" value="1"/>
</dbReference>
<keyword evidence="3 6" id="KW-0812">Transmembrane</keyword>
<keyword evidence="5 7" id="KW-0472">Membrane</keyword>
<dbReference type="EMBL" id="BSKO01000001">
    <property type="protein sequence ID" value="GLO65636.1"/>
    <property type="molecule type" value="Genomic_DNA"/>
</dbReference>
<keyword evidence="4 7" id="KW-1133">Transmembrane helix</keyword>
<dbReference type="InterPro" id="IPR045324">
    <property type="entry name" value="Small_multidrug_res"/>
</dbReference>
<feature type="transmembrane region" description="Helical" evidence="7">
    <location>
        <begin position="58"/>
        <end position="78"/>
    </location>
</feature>
<sequence>MSKQWMYVLLAGIVEIIWVTGLNYSTTIMEYTATIVAIVFSFILLIKATQYLPVGTVYAVFAGIGAAGTVIVETVFFGVPFNPLKIIFIAILLLGVIGLKLLSDQQNRSEA</sequence>
<dbReference type="PANTHER" id="PTHR30561:SF7">
    <property type="entry name" value="GUANIDINIUM EFFLUX SYSTEM SUBUNIT GDNC-RELATED"/>
    <property type="match status" value="1"/>
</dbReference>
<comment type="subcellular location">
    <subcellularLocation>
        <location evidence="1 6">Cell membrane</location>
        <topology evidence="1 6">Multi-pass membrane protein</topology>
    </subcellularLocation>
</comment>
<evidence type="ECO:0000256" key="2">
    <source>
        <dbReference type="ARBA" id="ARBA00022475"/>
    </source>
</evidence>
<reference evidence="8 9" key="1">
    <citation type="submission" date="2023-02" db="EMBL/GenBank/DDBJ databases">
        <title>Oceanobacillus kimchii IFOP_LL358 isolated form Alexandrium catenella lab strain.</title>
        <authorList>
            <person name="Gajardo G."/>
            <person name="Ueki S."/>
            <person name="Maruyama F."/>
        </authorList>
    </citation>
    <scope>NUCLEOTIDE SEQUENCE [LARGE SCALE GENOMIC DNA]</scope>
    <source>
        <strain evidence="8 9">IFOP_LL358</strain>
    </source>
</reference>
<evidence type="ECO:0000256" key="6">
    <source>
        <dbReference type="RuleBase" id="RU003942"/>
    </source>
</evidence>
<organism evidence="8 9">
    <name type="scientific">Oceanobacillus kimchii</name>
    <dbReference type="NCBI Taxonomy" id="746691"/>
    <lineage>
        <taxon>Bacteria</taxon>
        <taxon>Bacillati</taxon>
        <taxon>Bacillota</taxon>
        <taxon>Bacilli</taxon>
        <taxon>Bacillales</taxon>
        <taxon>Bacillaceae</taxon>
        <taxon>Oceanobacillus</taxon>
    </lineage>
</organism>
<feature type="transmembrane region" description="Helical" evidence="7">
    <location>
        <begin position="28"/>
        <end position="46"/>
    </location>
</feature>
<evidence type="ECO:0000256" key="4">
    <source>
        <dbReference type="ARBA" id="ARBA00022989"/>
    </source>
</evidence>
<dbReference type="InterPro" id="IPR037185">
    <property type="entry name" value="EmrE-like"/>
</dbReference>
<dbReference type="Proteomes" id="UP001275436">
    <property type="component" value="Unassembled WGS sequence"/>
</dbReference>
<accession>A0ABQ5TIR9</accession>
<name>A0ABQ5TIR9_9BACI</name>
<dbReference type="SUPFAM" id="SSF103481">
    <property type="entry name" value="Multidrug resistance efflux transporter EmrE"/>
    <property type="match status" value="1"/>
</dbReference>
<keyword evidence="9" id="KW-1185">Reference proteome</keyword>
<evidence type="ECO:0000256" key="5">
    <source>
        <dbReference type="ARBA" id="ARBA00023136"/>
    </source>
</evidence>
<keyword evidence="2" id="KW-1003">Cell membrane</keyword>
<evidence type="ECO:0000313" key="9">
    <source>
        <dbReference type="Proteomes" id="UP001275436"/>
    </source>
</evidence>
<gene>
    <name evidence="8" type="ORF">MACH08_14200</name>
</gene>
<protein>
    <submittedName>
        <fullName evidence="8">QacE family quaternary ammonium compound efflux SMR transporter</fullName>
    </submittedName>
</protein>
<comment type="similarity">
    <text evidence="6">Belongs to the drug/metabolite transporter (DMT) superfamily. Small multidrug resistance (SMR) (TC 2.A.7.1) family.</text>
</comment>
<dbReference type="InterPro" id="IPR000390">
    <property type="entry name" value="Small_drug/metabolite_transptr"/>
</dbReference>
<dbReference type="RefSeq" id="WP_077596261.1">
    <property type="nucleotide sequence ID" value="NZ_BSKO01000001.1"/>
</dbReference>
<comment type="caution">
    <text evidence="8">The sequence shown here is derived from an EMBL/GenBank/DDBJ whole genome shotgun (WGS) entry which is preliminary data.</text>
</comment>
<evidence type="ECO:0000256" key="3">
    <source>
        <dbReference type="ARBA" id="ARBA00022692"/>
    </source>
</evidence>
<evidence type="ECO:0000313" key="8">
    <source>
        <dbReference type="EMBL" id="GLO65636.1"/>
    </source>
</evidence>
<feature type="transmembrane region" description="Helical" evidence="7">
    <location>
        <begin position="5"/>
        <end position="22"/>
    </location>
</feature>
<dbReference type="Gene3D" id="1.10.3730.20">
    <property type="match status" value="1"/>
</dbReference>
<proteinExistence type="inferred from homology"/>
<evidence type="ECO:0000256" key="7">
    <source>
        <dbReference type="SAM" id="Phobius"/>
    </source>
</evidence>